<dbReference type="GO" id="GO:0061630">
    <property type="term" value="F:ubiquitin protein ligase activity"/>
    <property type="evidence" value="ECO:0007669"/>
    <property type="project" value="TreeGrafter"/>
</dbReference>
<dbReference type="SMART" id="SM00184">
    <property type="entry name" value="RING"/>
    <property type="match status" value="1"/>
</dbReference>
<keyword evidence="3" id="KW-1133">Transmembrane helix</keyword>
<dbReference type="Gene3D" id="3.30.40.10">
    <property type="entry name" value="Zinc/RING finger domain, C3HC4 (zinc finger)"/>
    <property type="match status" value="1"/>
</dbReference>
<evidence type="ECO:0000313" key="5">
    <source>
        <dbReference type="EMBL" id="CAI6339341.1"/>
    </source>
</evidence>
<keyword evidence="1" id="KW-0863">Zinc-finger</keyword>
<gene>
    <name evidence="5" type="ORF">PDIGIT_LOCUS12497</name>
</gene>
<dbReference type="Pfam" id="PF13639">
    <property type="entry name" value="zf-RING_2"/>
    <property type="match status" value="1"/>
</dbReference>
<feature type="region of interest" description="Disordered" evidence="2">
    <location>
        <begin position="394"/>
        <end position="433"/>
    </location>
</feature>
<feature type="region of interest" description="Disordered" evidence="2">
    <location>
        <begin position="300"/>
        <end position="320"/>
    </location>
</feature>
<dbReference type="Proteomes" id="UP001152607">
    <property type="component" value="Unassembled WGS sequence"/>
</dbReference>
<evidence type="ECO:0000256" key="2">
    <source>
        <dbReference type="SAM" id="MobiDB-lite"/>
    </source>
</evidence>
<evidence type="ECO:0000256" key="1">
    <source>
        <dbReference type="PROSITE-ProRule" id="PRU00175"/>
    </source>
</evidence>
<dbReference type="GO" id="GO:0006511">
    <property type="term" value="P:ubiquitin-dependent protein catabolic process"/>
    <property type="evidence" value="ECO:0007669"/>
    <property type="project" value="TreeGrafter"/>
</dbReference>
<dbReference type="InterPro" id="IPR051826">
    <property type="entry name" value="E3_ubiquitin-ligase_domain"/>
</dbReference>
<accession>A0A9W4UQW7</accession>
<keyword evidence="1" id="KW-0862">Zinc</keyword>
<dbReference type="OrthoDB" id="21204at2759"/>
<dbReference type="InterPro" id="IPR013083">
    <property type="entry name" value="Znf_RING/FYVE/PHD"/>
</dbReference>
<keyword evidence="1" id="KW-0479">Metal-binding</keyword>
<name>A0A9W4UQW7_9PLEO</name>
<evidence type="ECO:0000256" key="3">
    <source>
        <dbReference type="SAM" id="Phobius"/>
    </source>
</evidence>
<feature type="compositionally biased region" description="Polar residues" evidence="2">
    <location>
        <begin position="308"/>
        <end position="320"/>
    </location>
</feature>
<dbReference type="SUPFAM" id="SSF57850">
    <property type="entry name" value="RING/U-box"/>
    <property type="match status" value="1"/>
</dbReference>
<organism evidence="5 6">
    <name type="scientific">Periconia digitata</name>
    <dbReference type="NCBI Taxonomy" id="1303443"/>
    <lineage>
        <taxon>Eukaryota</taxon>
        <taxon>Fungi</taxon>
        <taxon>Dikarya</taxon>
        <taxon>Ascomycota</taxon>
        <taxon>Pezizomycotina</taxon>
        <taxon>Dothideomycetes</taxon>
        <taxon>Pleosporomycetidae</taxon>
        <taxon>Pleosporales</taxon>
        <taxon>Massarineae</taxon>
        <taxon>Periconiaceae</taxon>
        <taxon>Periconia</taxon>
    </lineage>
</organism>
<evidence type="ECO:0000259" key="4">
    <source>
        <dbReference type="PROSITE" id="PS50089"/>
    </source>
</evidence>
<dbReference type="GO" id="GO:0008270">
    <property type="term" value="F:zinc ion binding"/>
    <property type="evidence" value="ECO:0007669"/>
    <property type="project" value="UniProtKB-KW"/>
</dbReference>
<comment type="caution">
    <text evidence="5">The sequence shown here is derived from an EMBL/GenBank/DDBJ whole genome shotgun (WGS) entry which is preliminary data.</text>
</comment>
<feature type="region of interest" description="Disordered" evidence="2">
    <location>
        <begin position="463"/>
        <end position="495"/>
    </location>
</feature>
<keyword evidence="3" id="KW-0472">Membrane</keyword>
<keyword evidence="6" id="KW-1185">Reference proteome</keyword>
<feature type="domain" description="RING-type" evidence="4">
    <location>
        <begin position="330"/>
        <end position="373"/>
    </location>
</feature>
<protein>
    <recommendedName>
        <fullName evidence="4">RING-type domain-containing protein</fullName>
    </recommendedName>
</protein>
<dbReference type="InterPro" id="IPR001841">
    <property type="entry name" value="Znf_RING"/>
</dbReference>
<feature type="transmembrane region" description="Helical" evidence="3">
    <location>
        <begin position="227"/>
        <end position="252"/>
    </location>
</feature>
<dbReference type="CDD" id="cd16454">
    <property type="entry name" value="RING-H2_PA-TM-RING"/>
    <property type="match status" value="1"/>
</dbReference>
<feature type="compositionally biased region" description="Low complexity" evidence="2">
    <location>
        <begin position="404"/>
        <end position="414"/>
    </location>
</feature>
<proteinExistence type="predicted"/>
<feature type="compositionally biased region" description="Low complexity" evidence="2">
    <location>
        <begin position="464"/>
        <end position="480"/>
    </location>
</feature>
<dbReference type="PANTHER" id="PTHR22765:SF416">
    <property type="entry name" value="E3 UBIQUITIN-PROTEIN LIGASE GODZILLA"/>
    <property type="match status" value="1"/>
</dbReference>
<dbReference type="AlphaFoldDB" id="A0A9W4UQW7"/>
<reference evidence="5" key="1">
    <citation type="submission" date="2023-01" db="EMBL/GenBank/DDBJ databases">
        <authorList>
            <person name="Van Ghelder C."/>
            <person name="Rancurel C."/>
        </authorList>
    </citation>
    <scope>NUCLEOTIDE SEQUENCE</scope>
    <source>
        <strain evidence="5">CNCM I-4278</strain>
    </source>
</reference>
<sequence>MAALSIGIFTIEFPDPTASNYNDDDEFTTLPANNSFRFPITNNIQTLSPKDVERGNDPFGLLYVPNLTSDDCKQAEQPYVPTNVTREANLPSNANYALIAVAPWFSKPCIKEYFEAARQAADRKFAVKAFFVYLPDRGNAMPPIMNDPAWLLDDGGSWKSLNSFPTYALSSTSGNTIVQELGLYSGNITKAPYGDDVLSMNPDFRVTDYLRLWSTVNTDPGNQLPSLWVFLVIVLGLLITVVGGTSVAMHLMQRRRRNNLRQRIINGEVDLEALGVKRLTVPQKFLEKLPLYAYSGPSDSEDAEKNLAQPQSSHPTISAPSDLSFAQSSCSICLDDFEPQESQVRELPCHHIYHAECIDPFLLNNSSLCPLCKQSVLPAGYCPTRITNIMVRRERILSRRRRSPANPTATTGAQPAPPSTPPRAQGTFASMGSRIGGAVGGAFGGRRVFSAPGRAQQTPDIEMAASPSPVSGPAPTGAPTENASHPVPQPATQNRSEWLRQRAMALMGDRVIPEEEDEEQNAPRWKRGLRKVFPGFR</sequence>
<dbReference type="GO" id="GO:0005737">
    <property type="term" value="C:cytoplasm"/>
    <property type="evidence" value="ECO:0007669"/>
    <property type="project" value="TreeGrafter"/>
</dbReference>
<keyword evidence="3" id="KW-0812">Transmembrane</keyword>
<dbReference type="EMBL" id="CAOQHR010000009">
    <property type="protein sequence ID" value="CAI6339341.1"/>
    <property type="molecule type" value="Genomic_DNA"/>
</dbReference>
<evidence type="ECO:0000313" key="6">
    <source>
        <dbReference type="Proteomes" id="UP001152607"/>
    </source>
</evidence>
<dbReference type="PROSITE" id="PS50089">
    <property type="entry name" value="ZF_RING_2"/>
    <property type="match status" value="1"/>
</dbReference>
<dbReference type="PANTHER" id="PTHR22765">
    <property type="entry name" value="RING FINGER AND PROTEASE ASSOCIATED DOMAIN-CONTAINING"/>
    <property type="match status" value="1"/>
</dbReference>